<dbReference type="Gene3D" id="3.40.50.300">
    <property type="entry name" value="P-loop containing nucleotide triphosphate hydrolases"/>
    <property type="match status" value="1"/>
</dbReference>
<dbReference type="InterPro" id="IPR008268">
    <property type="entry name" value="Peptidase_S16_AS"/>
</dbReference>
<evidence type="ECO:0000256" key="4">
    <source>
        <dbReference type="ARBA" id="ARBA00022741"/>
    </source>
</evidence>
<dbReference type="InterPro" id="IPR014721">
    <property type="entry name" value="Ribsml_uS5_D2-typ_fold_subgr"/>
</dbReference>
<dbReference type="InterPro" id="IPR020568">
    <property type="entry name" value="Ribosomal_Su5_D2-typ_SF"/>
</dbReference>
<dbReference type="SMART" id="SM00464">
    <property type="entry name" value="LON"/>
    <property type="match status" value="1"/>
</dbReference>
<dbReference type="Gene3D" id="1.10.8.60">
    <property type="match status" value="1"/>
</dbReference>
<dbReference type="Gene3D" id="1.20.58.1480">
    <property type="match status" value="1"/>
</dbReference>
<feature type="compositionally biased region" description="Basic residues" evidence="9">
    <location>
        <begin position="792"/>
        <end position="819"/>
    </location>
</feature>
<evidence type="ECO:0000256" key="8">
    <source>
        <dbReference type="ARBA" id="ARBA00023016"/>
    </source>
</evidence>
<dbReference type="Gene3D" id="3.30.230.10">
    <property type="match status" value="1"/>
</dbReference>
<evidence type="ECO:0000256" key="9">
    <source>
        <dbReference type="SAM" id="MobiDB-lite"/>
    </source>
</evidence>
<reference evidence="12" key="1">
    <citation type="journal article" date="2015" name="Proc. Natl. Acad. Sci. U.S.A.">
        <title>Networks of energetic and metabolic interactions define dynamics in microbial communities.</title>
        <authorList>
            <person name="Embree M."/>
            <person name="Liu J.K."/>
            <person name="Al-Bassam M.M."/>
            <person name="Zengler K."/>
        </authorList>
    </citation>
    <scope>NUCLEOTIDE SEQUENCE</scope>
</reference>
<dbReference type="SUPFAM" id="SSF88697">
    <property type="entry name" value="PUA domain-like"/>
    <property type="match status" value="1"/>
</dbReference>
<dbReference type="Pfam" id="PF05362">
    <property type="entry name" value="Lon_C"/>
    <property type="match status" value="1"/>
</dbReference>
<feature type="domain" description="Lon N-terminal" evidence="11">
    <location>
        <begin position="19"/>
        <end position="213"/>
    </location>
</feature>
<dbReference type="GO" id="GO:0004176">
    <property type="term" value="F:ATP-dependent peptidase activity"/>
    <property type="evidence" value="ECO:0007669"/>
    <property type="project" value="InterPro"/>
</dbReference>
<protein>
    <submittedName>
        <fullName evidence="12">Atp-dependent protease la type i</fullName>
        <ecNumber evidence="12">3.4.21.53</ecNumber>
    </submittedName>
</protein>
<dbReference type="PIRSF" id="PIRSF001174">
    <property type="entry name" value="Lon_proteas"/>
    <property type="match status" value="1"/>
</dbReference>
<keyword evidence="3 12" id="KW-0645">Protease</keyword>
<dbReference type="FunFam" id="3.30.230.10:FF:000019">
    <property type="entry name" value="Lon protease homolog 2, peroxisomal"/>
    <property type="match status" value="1"/>
</dbReference>
<evidence type="ECO:0000256" key="5">
    <source>
        <dbReference type="ARBA" id="ARBA00022801"/>
    </source>
</evidence>
<keyword evidence="8" id="KW-0346">Stress response</keyword>
<dbReference type="PROSITE" id="PS51786">
    <property type="entry name" value="LON_PROTEOLYTIC"/>
    <property type="match status" value="1"/>
</dbReference>
<dbReference type="AlphaFoldDB" id="A0A0W8FP30"/>
<keyword evidence="2" id="KW-0963">Cytoplasm</keyword>
<feature type="domain" description="Lon proteolytic" evidence="10">
    <location>
        <begin position="601"/>
        <end position="782"/>
    </location>
</feature>
<dbReference type="InterPro" id="IPR046336">
    <property type="entry name" value="Lon_prtase_N_sf"/>
</dbReference>
<accession>A0A0W8FP30</accession>
<dbReference type="Pfam" id="PF00004">
    <property type="entry name" value="AAA"/>
    <property type="match status" value="1"/>
</dbReference>
<keyword evidence="6" id="KW-0720">Serine protease</keyword>
<keyword evidence="7" id="KW-0067">ATP-binding</keyword>
<dbReference type="GO" id="GO:0043565">
    <property type="term" value="F:sequence-specific DNA binding"/>
    <property type="evidence" value="ECO:0007669"/>
    <property type="project" value="InterPro"/>
</dbReference>
<keyword evidence="4" id="KW-0547">Nucleotide-binding</keyword>
<dbReference type="GO" id="GO:0016887">
    <property type="term" value="F:ATP hydrolysis activity"/>
    <property type="evidence" value="ECO:0007669"/>
    <property type="project" value="InterPro"/>
</dbReference>
<dbReference type="InterPro" id="IPR027417">
    <property type="entry name" value="P-loop_NTPase"/>
</dbReference>
<evidence type="ECO:0000256" key="7">
    <source>
        <dbReference type="ARBA" id="ARBA00022840"/>
    </source>
</evidence>
<sequence length="819" mass="91559">MTEQNVTENKSSFNIPEVIPILPLQKVLVFPKTMIPLEVMGNLSVLVDEAMTKDRIIGLVMFKKEPDNPDLYTLDDLHEIGTCAIIMKMVKTAENHTQMLLQGISRFSIVELIEGKPYKQARIKLIEEKIVKDLEIEALMSNLLSLFDQILRLSPFIPPEFGPMAKSITDAGILADLIASIINAPMDEKQKVLNVSDVKERLKAVTSMVNHQKEVLELGNKIQTKVKDDIDKSQREYYLRQQMKAIRQELGETDENTVETEEYRKKIEGKNLPEEAKKEALRELERLSRMHPSSAEYTVSSTYLDWITALPWHNSTVDNLDISKARQVLDEDHYSLTKPKKRIIEYLAVRKLKPDSKGPILCFVGPPGTGKTSLGHSIARALERKFVRISLGGVHDEAEIRGHRRTYIGALPGRIIQGLRRAESNNPVFMLDEIDKVGSDFRGDPSSALLEVLDPQQNNTFSDHYLDVAFDLSHVMFITTANMLDTIPPALLDRLEVIELTGYTQEEKVKIAERYLIPRQLKENGLSAEQFRLNEKALNTIITGYTREAGVRNLEREIANACRGVAAQIAEDKIKSKTLTDEDIPKYLGPVRVPTDTDSRITRPGIAIGLAWTPVGGDILFIEATAMRGKKGLALTGQLGDVMKESAAAALSFIRTNAEELGVDSEFFDNMDIHIHVPAGAIPKDGPSAGVTMLTVLTSLLTNRKVKKQLAMTGEITLRGTVLPVGGIKEKVLAAYRAGIRTILLPAWNRKDLEDIPANVQKSISFHFVNDMMEVIKLALEPVKESKQVVKPAKKHKPITSLKKKKSASVRKKITKTKK</sequence>
<dbReference type="InterPro" id="IPR015947">
    <property type="entry name" value="PUA-like_sf"/>
</dbReference>
<dbReference type="SMART" id="SM00382">
    <property type="entry name" value="AAA"/>
    <property type="match status" value="1"/>
</dbReference>
<dbReference type="EC" id="3.4.21.53" evidence="12"/>
<proteinExistence type="inferred from homology"/>
<dbReference type="InterPro" id="IPR004815">
    <property type="entry name" value="Lon_bac/euk-typ"/>
</dbReference>
<dbReference type="EMBL" id="LNQE01000948">
    <property type="protein sequence ID" value="KUG22640.1"/>
    <property type="molecule type" value="Genomic_DNA"/>
</dbReference>
<evidence type="ECO:0000259" key="10">
    <source>
        <dbReference type="PROSITE" id="PS51786"/>
    </source>
</evidence>
<evidence type="ECO:0000256" key="1">
    <source>
        <dbReference type="ARBA" id="ARBA00004496"/>
    </source>
</evidence>
<dbReference type="Pfam" id="PF02190">
    <property type="entry name" value="LON_substr_bdg"/>
    <property type="match status" value="1"/>
</dbReference>
<dbReference type="GO" id="GO:0005737">
    <property type="term" value="C:cytoplasm"/>
    <property type="evidence" value="ECO:0007669"/>
    <property type="project" value="UniProtKB-SubCell"/>
</dbReference>
<dbReference type="SUPFAM" id="SSF54211">
    <property type="entry name" value="Ribosomal protein S5 domain 2-like"/>
    <property type="match status" value="1"/>
</dbReference>
<dbReference type="GO" id="GO:0005524">
    <property type="term" value="F:ATP binding"/>
    <property type="evidence" value="ECO:0007669"/>
    <property type="project" value="UniProtKB-KW"/>
</dbReference>
<dbReference type="GO" id="GO:0004252">
    <property type="term" value="F:serine-type endopeptidase activity"/>
    <property type="evidence" value="ECO:0007669"/>
    <property type="project" value="UniProtKB-EC"/>
</dbReference>
<evidence type="ECO:0000313" key="12">
    <source>
        <dbReference type="EMBL" id="KUG22640.1"/>
    </source>
</evidence>
<name>A0A0W8FP30_9ZZZZ</name>
<dbReference type="InterPro" id="IPR003593">
    <property type="entry name" value="AAA+_ATPase"/>
</dbReference>
<dbReference type="FunFam" id="3.40.50.300:FF:000382">
    <property type="entry name" value="Lon protease homolog 2, peroxisomal"/>
    <property type="match status" value="1"/>
</dbReference>
<dbReference type="GO" id="GO:0030163">
    <property type="term" value="P:protein catabolic process"/>
    <property type="evidence" value="ECO:0007669"/>
    <property type="project" value="InterPro"/>
</dbReference>
<gene>
    <name evidence="12" type="ORF">ASZ90_007574</name>
</gene>
<dbReference type="InterPro" id="IPR003111">
    <property type="entry name" value="Lon_prtase_N"/>
</dbReference>
<dbReference type="FunFam" id="1.20.5.5270:FF:000002">
    <property type="entry name" value="Lon protease homolog"/>
    <property type="match status" value="1"/>
</dbReference>
<keyword evidence="5 12" id="KW-0378">Hydrolase</keyword>
<comment type="caution">
    <text evidence="12">The sequence shown here is derived from an EMBL/GenBank/DDBJ whole genome shotgun (WGS) entry which is preliminary data.</text>
</comment>
<dbReference type="Pfam" id="PF22667">
    <property type="entry name" value="Lon_lid"/>
    <property type="match status" value="1"/>
</dbReference>
<dbReference type="PRINTS" id="PR00830">
    <property type="entry name" value="ENDOLAPTASE"/>
</dbReference>
<dbReference type="GO" id="GO:0006508">
    <property type="term" value="P:proteolysis"/>
    <property type="evidence" value="ECO:0007669"/>
    <property type="project" value="UniProtKB-KW"/>
</dbReference>
<dbReference type="CDD" id="cd19500">
    <property type="entry name" value="RecA-like_Lon"/>
    <property type="match status" value="1"/>
</dbReference>
<dbReference type="SUPFAM" id="SSF52540">
    <property type="entry name" value="P-loop containing nucleoside triphosphate hydrolases"/>
    <property type="match status" value="1"/>
</dbReference>
<dbReference type="InterPro" id="IPR003959">
    <property type="entry name" value="ATPase_AAA_core"/>
</dbReference>
<dbReference type="PROSITE" id="PS51787">
    <property type="entry name" value="LON_N"/>
    <property type="match status" value="1"/>
</dbReference>
<dbReference type="InterPro" id="IPR027543">
    <property type="entry name" value="Lon_bac"/>
</dbReference>
<dbReference type="Gene3D" id="2.30.130.40">
    <property type="entry name" value="LON domain-like"/>
    <property type="match status" value="1"/>
</dbReference>
<dbReference type="NCBIfam" id="TIGR00763">
    <property type="entry name" value="lon"/>
    <property type="match status" value="1"/>
</dbReference>
<dbReference type="PANTHER" id="PTHR10046">
    <property type="entry name" value="ATP DEPENDENT LON PROTEASE FAMILY MEMBER"/>
    <property type="match status" value="1"/>
</dbReference>
<dbReference type="Gene3D" id="1.20.5.5270">
    <property type="match status" value="1"/>
</dbReference>
<evidence type="ECO:0000259" key="11">
    <source>
        <dbReference type="PROSITE" id="PS51787"/>
    </source>
</evidence>
<feature type="region of interest" description="Disordered" evidence="9">
    <location>
        <begin position="787"/>
        <end position="819"/>
    </location>
</feature>
<dbReference type="InterPro" id="IPR027065">
    <property type="entry name" value="Lon_Prtase"/>
</dbReference>
<evidence type="ECO:0000256" key="2">
    <source>
        <dbReference type="ARBA" id="ARBA00022490"/>
    </source>
</evidence>
<dbReference type="HAMAP" id="MF_01973">
    <property type="entry name" value="lon_bact"/>
    <property type="match status" value="1"/>
</dbReference>
<dbReference type="InterPro" id="IPR054594">
    <property type="entry name" value="Lon_lid"/>
</dbReference>
<organism evidence="12">
    <name type="scientific">hydrocarbon metagenome</name>
    <dbReference type="NCBI Taxonomy" id="938273"/>
    <lineage>
        <taxon>unclassified sequences</taxon>
        <taxon>metagenomes</taxon>
        <taxon>ecological metagenomes</taxon>
    </lineage>
</organism>
<dbReference type="PROSITE" id="PS01046">
    <property type="entry name" value="LON_SER"/>
    <property type="match status" value="1"/>
</dbReference>
<comment type="subcellular location">
    <subcellularLocation>
        <location evidence="1">Cytoplasm</location>
    </subcellularLocation>
</comment>
<dbReference type="InterPro" id="IPR008269">
    <property type="entry name" value="Lon_proteolytic"/>
</dbReference>
<evidence type="ECO:0000256" key="6">
    <source>
        <dbReference type="ARBA" id="ARBA00022825"/>
    </source>
</evidence>
<evidence type="ECO:0000256" key="3">
    <source>
        <dbReference type="ARBA" id="ARBA00022670"/>
    </source>
</evidence>